<dbReference type="PANTHER" id="PTHR46535:SF1">
    <property type="entry name" value="NEDD4-BINDING PROTEIN 2"/>
    <property type="match status" value="1"/>
</dbReference>
<gene>
    <name evidence="2" type="ORF">QBC37DRAFT_47690</name>
</gene>
<dbReference type="PROSITE" id="PS50828">
    <property type="entry name" value="SMR"/>
    <property type="match status" value="1"/>
</dbReference>
<accession>A0AAN6Y030</accession>
<proteinExistence type="predicted"/>
<dbReference type="CDD" id="cd14279">
    <property type="entry name" value="CUE"/>
    <property type="match status" value="1"/>
</dbReference>
<evidence type="ECO:0000313" key="3">
    <source>
        <dbReference type="Proteomes" id="UP001301769"/>
    </source>
</evidence>
<reference evidence="2" key="2">
    <citation type="submission" date="2023-05" db="EMBL/GenBank/DDBJ databases">
        <authorList>
            <consortium name="Lawrence Berkeley National Laboratory"/>
            <person name="Steindorff A."/>
            <person name="Hensen N."/>
            <person name="Bonometti L."/>
            <person name="Westerberg I."/>
            <person name="Brannstrom I.O."/>
            <person name="Guillou S."/>
            <person name="Cros-Aarteil S."/>
            <person name="Calhoun S."/>
            <person name="Haridas S."/>
            <person name="Kuo A."/>
            <person name="Mondo S."/>
            <person name="Pangilinan J."/>
            <person name="Riley R."/>
            <person name="Labutti K."/>
            <person name="Andreopoulos B."/>
            <person name="Lipzen A."/>
            <person name="Chen C."/>
            <person name="Yanf M."/>
            <person name="Daum C."/>
            <person name="Ng V."/>
            <person name="Clum A."/>
            <person name="Ohm R."/>
            <person name="Martin F."/>
            <person name="Silar P."/>
            <person name="Natvig D."/>
            <person name="Lalanne C."/>
            <person name="Gautier V."/>
            <person name="Ament-Velasquez S.L."/>
            <person name="Kruys A."/>
            <person name="Hutchinson M.I."/>
            <person name="Powell A.J."/>
            <person name="Barry K."/>
            <person name="Miller A.N."/>
            <person name="Grigoriev I.V."/>
            <person name="Debuchy R."/>
            <person name="Gladieux P."/>
            <person name="Thoren M.H."/>
            <person name="Johannesson H."/>
        </authorList>
    </citation>
    <scope>NUCLEOTIDE SEQUENCE</scope>
    <source>
        <strain evidence="2">PSN293</strain>
    </source>
</reference>
<name>A0AAN6Y030_9PEZI</name>
<comment type="caution">
    <text evidence="2">The sequence shown here is derived from an EMBL/GenBank/DDBJ whole genome shotgun (WGS) entry which is preliminary data.</text>
</comment>
<sequence>MGRRGSGKKGDQNSAAQLVKKLVDEFSSVLDEALILAIAGDQDLKAHYDEVKTSLAALAATAAAEEATGFDASGLGCPGENGAKSPDDIVSTSGYGVSTENATTTSDSGYNSDKSSRLTEASLSVDEKVESLLGMFGSTFRPHTVRIILKNVNGDLDRAFDELINRQHLLDTGQLPTGVDGFYVSDDDEYYRRAKGKSRAGRNGRNGKNRLAIDYSVVSPVDGEELHGAKGPVLLSPTGPAVPLTSSGAGAKFQAIQPLTFPTDIRPAAVGFSRIATLQSSANALARKGRLARQGLVVYTERIRDEHQAAAARSFQEAQKLVDEQSRNTPLQIDLHGVTVLDGVRIAKHRVQLWWDRLEGNRELKAKSEGFTVVTGVGRHSANGISRLRQAVGAALRNDGWKYETLTGSFRVIGRD</sequence>
<keyword evidence="3" id="KW-1185">Reference proteome</keyword>
<dbReference type="Proteomes" id="UP001301769">
    <property type="component" value="Unassembled WGS sequence"/>
</dbReference>
<feature type="domain" description="Smr" evidence="1">
    <location>
        <begin position="333"/>
        <end position="416"/>
    </location>
</feature>
<dbReference type="EMBL" id="MU858194">
    <property type="protein sequence ID" value="KAK4209773.1"/>
    <property type="molecule type" value="Genomic_DNA"/>
</dbReference>
<dbReference type="InterPro" id="IPR002625">
    <property type="entry name" value="Smr_dom"/>
</dbReference>
<evidence type="ECO:0000259" key="1">
    <source>
        <dbReference type="PROSITE" id="PS50828"/>
    </source>
</evidence>
<dbReference type="PANTHER" id="PTHR46535">
    <property type="entry name" value="NEDD4-BINDING PROTEIN 2"/>
    <property type="match status" value="1"/>
</dbReference>
<dbReference type="SUPFAM" id="SSF160443">
    <property type="entry name" value="SMR domain-like"/>
    <property type="match status" value="1"/>
</dbReference>
<dbReference type="GO" id="GO:0005634">
    <property type="term" value="C:nucleus"/>
    <property type="evidence" value="ECO:0007669"/>
    <property type="project" value="TreeGrafter"/>
</dbReference>
<dbReference type="InterPro" id="IPR052772">
    <property type="entry name" value="Endo/PolyKinase_Domain-Protein"/>
</dbReference>
<dbReference type="AlphaFoldDB" id="A0AAN6Y030"/>
<dbReference type="Gene3D" id="3.30.1370.110">
    <property type="match status" value="1"/>
</dbReference>
<reference evidence="2" key="1">
    <citation type="journal article" date="2023" name="Mol. Phylogenet. Evol.">
        <title>Genome-scale phylogeny and comparative genomics of the fungal order Sordariales.</title>
        <authorList>
            <person name="Hensen N."/>
            <person name="Bonometti L."/>
            <person name="Westerberg I."/>
            <person name="Brannstrom I.O."/>
            <person name="Guillou S."/>
            <person name="Cros-Aarteil S."/>
            <person name="Calhoun S."/>
            <person name="Haridas S."/>
            <person name="Kuo A."/>
            <person name="Mondo S."/>
            <person name="Pangilinan J."/>
            <person name="Riley R."/>
            <person name="LaButti K."/>
            <person name="Andreopoulos B."/>
            <person name="Lipzen A."/>
            <person name="Chen C."/>
            <person name="Yan M."/>
            <person name="Daum C."/>
            <person name="Ng V."/>
            <person name="Clum A."/>
            <person name="Steindorff A."/>
            <person name="Ohm R.A."/>
            <person name="Martin F."/>
            <person name="Silar P."/>
            <person name="Natvig D.O."/>
            <person name="Lalanne C."/>
            <person name="Gautier V."/>
            <person name="Ament-Velasquez S.L."/>
            <person name="Kruys A."/>
            <person name="Hutchinson M.I."/>
            <person name="Powell A.J."/>
            <person name="Barry K."/>
            <person name="Miller A.N."/>
            <person name="Grigoriev I.V."/>
            <person name="Debuchy R."/>
            <person name="Gladieux P."/>
            <person name="Hiltunen Thoren M."/>
            <person name="Johannesson H."/>
        </authorList>
    </citation>
    <scope>NUCLEOTIDE SEQUENCE</scope>
    <source>
        <strain evidence="2">PSN293</strain>
    </source>
</reference>
<organism evidence="2 3">
    <name type="scientific">Rhypophila decipiens</name>
    <dbReference type="NCBI Taxonomy" id="261697"/>
    <lineage>
        <taxon>Eukaryota</taxon>
        <taxon>Fungi</taxon>
        <taxon>Dikarya</taxon>
        <taxon>Ascomycota</taxon>
        <taxon>Pezizomycotina</taxon>
        <taxon>Sordariomycetes</taxon>
        <taxon>Sordariomycetidae</taxon>
        <taxon>Sordariales</taxon>
        <taxon>Naviculisporaceae</taxon>
        <taxon>Rhypophila</taxon>
    </lineage>
</organism>
<dbReference type="GO" id="GO:0004519">
    <property type="term" value="F:endonuclease activity"/>
    <property type="evidence" value="ECO:0007669"/>
    <property type="project" value="TreeGrafter"/>
</dbReference>
<evidence type="ECO:0000313" key="2">
    <source>
        <dbReference type="EMBL" id="KAK4209773.1"/>
    </source>
</evidence>
<protein>
    <recommendedName>
        <fullName evidence="1">Smr domain-containing protein</fullName>
    </recommendedName>
</protein>
<dbReference type="SMART" id="SM00463">
    <property type="entry name" value="SMR"/>
    <property type="match status" value="1"/>
</dbReference>
<dbReference type="InterPro" id="IPR036063">
    <property type="entry name" value="Smr_dom_sf"/>
</dbReference>